<reference evidence="3 4" key="1">
    <citation type="submission" date="2020-08" db="EMBL/GenBank/DDBJ databases">
        <title>Genomic Encyclopedia of Type Strains, Phase IV (KMG-IV): sequencing the most valuable type-strain genomes for metagenomic binning, comparative biology and taxonomic classification.</title>
        <authorList>
            <person name="Goeker M."/>
        </authorList>
    </citation>
    <scope>NUCLEOTIDE SEQUENCE [LARGE SCALE GENOMIC DNA]</scope>
    <source>
        <strain evidence="3 4">YC6886</strain>
    </source>
</reference>
<dbReference type="GO" id="GO:0016740">
    <property type="term" value="F:transferase activity"/>
    <property type="evidence" value="ECO:0007669"/>
    <property type="project" value="UniProtKB-KW"/>
</dbReference>
<dbReference type="PANTHER" id="PTHR12203:SF35">
    <property type="entry name" value="PROTEIN O-GLUCOSYLTRANSFERASE 1"/>
    <property type="match status" value="1"/>
</dbReference>
<name>A0A840VDZ1_9BACT</name>
<dbReference type="EMBL" id="JACHFD010000033">
    <property type="protein sequence ID" value="MBB5353724.1"/>
    <property type="molecule type" value="Genomic_DNA"/>
</dbReference>
<dbReference type="Pfam" id="PF05686">
    <property type="entry name" value="Glyco_transf_90"/>
    <property type="match status" value="1"/>
</dbReference>
<evidence type="ECO:0000313" key="3">
    <source>
        <dbReference type="EMBL" id="MBB5353724.1"/>
    </source>
</evidence>
<evidence type="ECO:0000313" key="4">
    <source>
        <dbReference type="Proteomes" id="UP000557717"/>
    </source>
</evidence>
<organism evidence="3 4">
    <name type="scientific">Haloferula luteola</name>
    <dbReference type="NCBI Taxonomy" id="595692"/>
    <lineage>
        <taxon>Bacteria</taxon>
        <taxon>Pseudomonadati</taxon>
        <taxon>Verrucomicrobiota</taxon>
        <taxon>Verrucomicrobiia</taxon>
        <taxon>Verrucomicrobiales</taxon>
        <taxon>Verrucomicrobiaceae</taxon>
        <taxon>Haloferula</taxon>
    </lineage>
</organism>
<dbReference type="Proteomes" id="UP000557717">
    <property type="component" value="Unassembled WGS sequence"/>
</dbReference>
<dbReference type="InterPro" id="IPR051091">
    <property type="entry name" value="O-Glucosyltr/Glycosyltrsf_90"/>
</dbReference>
<sequence length="365" mass="42500">MEWDFSRPKKPRSKTRLVPIPDHARYKYLIDCPGNGYSARIKWLLATGRPLFIVDRPIIEPWHEDLEPWVHYVPVKQDLSDLLENHARLETDEKLYEKIGRSGRRFAATHLTVEAQLNRTAEALWNELRTREEPPETPVSLNGTAAPHLAVVTVHSSNLKPLYEGFVSSLDPARQGIKVFNREVDLSSFSEHGFQTRSWYEMLIKQAELALEVMREIDESEYFIVSDVDIHFFKPSEIRIMVRDARQDEIEFSALLDGPDYYNCGFIILKNCPKVVTLYSRVLKALRHGRVADADQEEINRLIHELDVKHRPLSPQIGTLGKQPVFEDTVFYHATFANNLAMKLLRINKAKFQMRKKRYGEWQDF</sequence>
<keyword evidence="4" id="KW-1185">Reference proteome</keyword>
<comment type="caution">
    <text evidence="3">The sequence shown here is derived from an EMBL/GenBank/DDBJ whole genome shotgun (WGS) entry which is preliminary data.</text>
</comment>
<evidence type="ECO:0000256" key="1">
    <source>
        <dbReference type="ARBA" id="ARBA00022679"/>
    </source>
</evidence>
<accession>A0A840VDZ1</accession>
<dbReference type="InterPro" id="IPR006598">
    <property type="entry name" value="CAP10"/>
</dbReference>
<proteinExistence type="predicted"/>
<keyword evidence="1" id="KW-0808">Transferase</keyword>
<evidence type="ECO:0000259" key="2">
    <source>
        <dbReference type="Pfam" id="PF05686"/>
    </source>
</evidence>
<dbReference type="PANTHER" id="PTHR12203">
    <property type="entry name" value="KDEL LYS-ASP-GLU-LEU CONTAINING - RELATED"/>
    <property type="match status" value="1"/>
</dbReference>
<feature type="domain" description="Glycosyl transferase CAP10" evidence="2">
    <location>
        <begin position="10"/>
        <end position="114"/>
    </location>
</feature>
<protein>
    <recommendedName>
        <fullName evidence="2">Glycosyl transferase CAP10 domain-containing protein</fullName>
    </recommendedName>
</protein>
<gene>
    <name evidence="3" type="ORF">HNR46_003985</name>
</gene>
<dbReference type="AlphaFoldDB" id="A0A840VDZ1"/>